<keyword evidence="5 6" id="KW-0233">DNA recombination</keyword>
<proteinExistence type="inferred from homology"/>
<dbReference type="PANTHER" id="PTHR33217:SF8">
    <property type="entry name" value="MUTATOR FAMILY TRANSPOSASE"/>
    <property type="match status" value="1"/>
</dbReference>
<name>A0A1M7G133_9FIRM</name>
<reference evidence="8" key="1">
    <citation type="submission" date="2016-11" db="EMBL/GenBank/DDBJ databases">
        <authorList>
            <person name="Varghese N."/>
            <person name="Submissions S."/>
        </authorList>
    </citation>
    <scope>NUCLEOTIDE SEQUENCE [LARGE SCALE GENOMIC DNA]</scope>
    <source>
        <strain evidence="8">DSM 18802</strain>
    </source>
</reference>
<accession>A0A1M7G133</accession>
<protein>
    <recommendedName>
        <fullName evidence="6">Mutator family transposase</fullName>
    </recommendedName>
</protein>
<dbReference type="EMBL" id="FRCR01000001">
    <property type="protein sequence ID" value="SHM09865.1"/>
    <property type="molecule type" value="Genomic_DNA"/>
</dbReference>
<evidence type="ECO:0000256" key="6">
    <source>
        <dbReference type="RuleBase" id="RU365089"/>
    </source>
</evidence>
<evidence type="ECO:0000256" key="2">
    <source>
        <dbReference type="ARBA" id="ARBA00010961"/>
    </source>
</evidence>
<keyword evidence="8" id="KW-1185">Reference proteome</keyword>
<dbReference type="GO" id="GO:0004803">
    <property type="term" value="F:transposase activity"/>
    <property type="evidence" value="ECO:0007669"/>
    <property type="project" value="UniProtKB-UniRule"/>
</dbReference>
<dbReference type="GO" id="GO:0003677">
    <property type="term" value="F:DNA binding"/>
    <property type="evidence" value="ECO:0007669"/>
    <property type="project" value="UniProtKB-UniRule"/>
</dbReference>
<dbReference type="Pfam" id="PF00872">
    <property type="entry name" value="Transposase_mut"/>
    <property type="match status" value="1"/>
</dbReference>
<keyword evidence="6" id="KW-0814">Transposable element</keyword>
<dbReference type="InterPro" id="IPR001207">
    <property type="entry name" value="Transposase_mutator"/>
</dbReference>
<sequence>MARKRIITPEKKELINKLISEYNITSAKDLQEVLKDLLGDTIQNMLEAELDEHLGYEKYETTEETKTNYRNGHTSKILKSSVGPVEIDVPRDRNGEFEPKVVPKYKRDISDIENKIIAMYARGMSIITGLKYQQRW</sequence>
<evidence type="ECO:0000256" key="4">
    <source>
        <dbReference type="ARBA" id="ARBA00023125"/>
    </source>
</evidence>
<evidence type="ECO:0000313" key="7">
    <source>
        <dbReference type="EMBL" id="SHM09865.1"/>
    </source>
</evidence>
<comment type="function">
    <text evidence="1 6">Required for the transposition of the insertion element.</text>
</comment>
<dbReference type="STRING" id="447595.SAMN05660826_00227"/>
<organism evidence="7 8">
    <name type="scientific">Caldanaerovirga acetigignens</name>
    <dbReference type="NCBI Taxonomy" id="447595"/>
    <lineage>
        <taxon>Bacteria</taxon>
        <taxon>Bacillati</taxon>
        <taxon>Bacillota</taxon>
        <taxon>Clostridia</taxon>
        <taxon>Thermosediminibacterales</taxon>
        <taxon>Thermosediminibacteraceae</taxon>
        <taxon>Caldanaerovirga</taxon>
    </lineage>
</organism>
<evidence type="ECO:0000256" key="3">
    <source>
        <dbReference type="ARBA" id="ARBA00022578"/>
    </source>
</evidence>
<comment type="similarity">
    <text evidence="2 6">Belongs to the transposase mutator family.</text>
</comment>
<keyword evidence="4 6" id="KW-0238">DNA-binding</keyword>
<evidence type="ECO:0000313" key="8">
    <source>
        <dbReference type="Proteomes" id="UP000184375"/>
    </source>
</evidence>
<dbReference type="Proteomes" id="UP000184375">
    <property type="component" value="Unassembled WGS sequence"/>
</dbReference>
<dbReference type="GO" id="GO:0006313">
    <property type="term" value="P:DNA transposition"/>
    <property type="evidence" value="ECO:0007669"/>
    <property type="project" value="UniProtKB-UniRule"/>
</dbReference>
<gene>
    <name evidence="7" type="ORF">SAMN05660826_00227</name>
</gene>
<evidence type="ECO:0000256" key="1">
    <source>
        <dbReference type="ARBA" id="ARBA00002190"/>
    </source>
</evidence>
<evidence type="ECO:0000256" key="5">
    <source>
        <dbReference type="ARBA" id="ARBA00023172"/>
    </source>
</evidence>
<dbReference type="AlphaFoldDB" id="A0A1M7G133"/>
<dbReference type="PANTHER" id="PTHR33217">
    <property type="entry name" value="TRANSPOSASE FOR INSERTION SEQUENCE ELEMENT IS1081"/>
    <property type="match status" value="1"/>
</dbReference>
<keyword evidence="3 6" id="KW-0815">Transposition</keyword>